<feature type="domain" description="Aminoglycoside phosphotransferase" evidence="1">
    <location>
        <begin position="26"/>
        <end position="229"/>
    </location>
</feature>
<dbReference type="Pfam" id="PF01636">
    <property type="entry name" value="APH"/>
    <property type="match status" value="1"/>
</dbReference>
<dbReference type="SUPFAM" id="SSF56112">
    <property type="entry name" value="Protein kinase-like (PK-like)"/>
    <property type="match status" value="1"/>
</dbReference>
<proteinExistence type="predicted"/>
<dbReference type="RefSeq" id="WP_126012324.1">
    <property type="nucleotide sequence ID" value="NZ_CP034437.1"/>
</dbReference>
<dbReference type="InterPro" id="IPR002575">
    <property type="entry name" value="Aminoglycoside_PTrfase"/>
</dbReference>
<dbReference type="Gene3D" id="3.90.1200.10">
    <property type="match status" value="1"/>
</dbReference>
<protein>
    <recommendedName>
        <fullName evidence="1">Aminoglycoside phosphotransferase domain-containing protein</fullName>
    </recommendedName>
</protein>
<dbReference type="PANTHER" id="PTHR21310">
    <property type="entry name" value="AMINOGLYCOSIDE PHOSPHOTRANSFERASE-RELATED-RELATED"/>
    <property type="match status" value="1"/>
</dbReference>
<reference evidence="3" key="1">
    <citation type="submission" date="2018-12" db="EMBL/GenBank/DDBJ databases">
        <title>Genome sequence of Peanibacillus sp.</title>
        <authorList>
            <person name="Subramani G."/>
            <person name="Srinivasan S."/>
            <person name="Kim M.K."/>
        </authorList>
    </citation>
    <scope>NUCLEOTIDE SEQUENCE [LARGE SCALE GENOMIC DNA]</scope>
    <source>
        <strain evidence="3">18JY67-1</strain>
    </source>
</reference>
<gene>
    <name evidence="2" type="ORF">EJC50_03295</name>
</gene>
<evidence type="ECO:0000313" key="3">
    <source>
        <dbReference type="Proteomes" id="UP000272528"/>
    </source>
</evidence>
<organism evidence="2 3">
    <name type="scientific">Paenibacillus albus</name>
    <dbReference type="NCBI Taxonomy" id="2495582"/>
    <lineage>
        <taxon>Bacteria</taxon>
        <taxon>Bacillati</taxon>
        <taxon>Bacillota</taxon>
        <taxon>Bacilli</taxon>
        <taxon>Bacillales</taxon>
        <taxon>Paenibacillaceae</taxon>
        <taxon>Paenibacillus</taxon>
    </lineage>
</organism>
<sequence>MAMNSSDSLLPSSEVLDRLNIKVIAPLGGRLNQHWLVSLNNERLVLRLWSRAAHKDNIRYEVNLLRSIAELGWPVAAVIEGPIEIGEQTWGLFPFLHGEPPSALNPAAEQRARGRLMAQFHTDLKKLSGASQRQNWRRCEEILQDNQLDQLLSLHEKKRPEEIRILRWHLERARKRAEGLQLQSRPGIVVHGDFAPWNLRFQDGKLTGILDFELAHWDHRVGEFALSWRGKYDEVVYGYDEVSPLEPEEWELITPMWWAGLIELACKHLKEDSHDDGWIIRKLLERSPLMGSDAAAFR</sequence>
<dbReference type="InterPro" id="IPR011009">
    <property type="entry name" value="Kinase-like_dom_sf"/>
</dbReference>
<dbReference type="EMBL" id="CP034437">
    <property type="protein sequence ID" value="AZN38807.1"/>
    <property type="molecule type" value="Genomic_DNA"/>
</dbReference>
<dbReference type="Gene3D" id="3.30.200.20">
    <property type="entry name" value="Phosphorylase Kinase, domain 1"/>
    <property type="match status" value="1"/>
</dbReference>
<dbReference type="Proteomes" id="UP000272528">
    <property type="component" value="Chromosome"/>
</dbReference>
<evidence type="ECO:0000313" key="2">
    <source>
        <dbReference type="EMBL" id="AZN38807.1"/>
    </source>
</evidence>
<name>A0A3Q8X274_9BACL</name>
<dbReference type="InterPro" id="IPR051678">
    <property type="entry name" value="AGP_Transferase"/>
</dbReference>
<dbReference type="OrthoDB" id="9800774at2"/>
<dbReference type="KEGG" id="palb:EJC50_03295"/>
<keyword evidence="3" id="KW-1185">Reference proteome</keyword>
<evidence type="ECO:0000259" key="1">
    <source>
        <dbReference type="Pfam" id="PF01636"/>
    </source>
</evidence>
<accession>A0A3Q8X274</accession>
<dbReference type="AlphaFoldDB" id="A0A3Q8X274"/>